<dbReference type="CDD" id="cd16442">
    <property type="entry name" value="BPL"/>
    <property type="match status" value="1"/>
</dbReference>
<organism evidence="8 9">
    <name type="scientific">Candidatus Paracaedimonas acanthamoebae</name>
    <dbReference type="NCBI Taxonomy" id="244581"/>
    <lineage>
        <taxon>Bacteria</taxon>
        <taxon>Pseudomonadati</taxon>
        <taxon>Pseudomonadota</taxon>
        <taxon>Alphaproteobacteria</taxon>
        <taxon>Holosporales</taxon>
        <taxon>Caedimonadaceae</taxon>
        <taxon>Candidatus Paracaedimonas</taxon>
    </lineage>
</organism>
<gene>
    <name evidence="8" type="ORF">J0H12_02330</name>
</gene>
<dbReference type="NCBIfam" id="TIGR00121">
    <property type="entry name" value="birA_ligase"/>
    <property type="match status" value="1"/>
</dbReference>
<dbReference type="Gene3D" id="3.30.930.10">
    <property type="entry name" value="Bira Bifunctional Protein, Domain 2"/>
    <property type="match status" value="1"/>
</dbReference>
<keyword evidence="2" id="KW-0547">Nucleotide-binding</keyword>
<dbReference type="EC" id="6.3.4.15" evidence="5"/>
<dbReference type="SUPFAM" id="SSF50037">
    <property type="entry name" value="C-terminal domain of transcriptional repressors"/>
    <property type="match status" value="1"/>
</dbReference>
<dbReference type="Pfam" id="PF03099">
    <property type="entry name" value="BPL_LplA_LipB"/>
    <property type="match status" value="1"/>
</dbReference>
<dbReference type="InterPro" id="IPR003142">
    <property type="entry name" value="BPL_C"/>
</dbReference>
<evidence type="ECO:0000256" key="6">
    <source>
        <dbReference type="ARBA" id="ARBA00047846"/>
    </source>
</evidence>
<dbReference type="GO" id="GO:0005524">
    <property type="term" value="F:ATP binding"/>
    <property type="evidence" value="ECO:0007669"/>
    <property type="project" value="UniProtKB-KW"/>
</dbReference>
<evidence type="ECO:0000256" key="5">
    <source>
        <dbReference type="ARBA" id="ARBA00024227"/>
    </source>
</evidence>
<keyword evidence="4" id="KW-0092">Biotin</keyword>
<dbReference type="Pfam" id="PF02237">
    <property type="entry name" value="BPL_C"/>
    <property type="match status" value="1"/>
</dbReference>
<evidence type="ECO:0000256" key="3">
    <source>
        <dbReference type="ARBA" id="ARBA00022840"/>
    </source>
</evidence>
<dbReference type="InterPro" id="IPR004408">
    <property type="entry name" value="Biotin_CoA_COase_ligase"/>
</dbReference>
<evidence type="ECO:0000256" key="4">
    <source>
        <dbReference type="ARBA" id="ARBA00023267"/>
    </source>
</evidence>
<evidence type="ECO:0000313" key="9">
    <source>
        <dbReference type="Proteomes" id="UP000664414"/>
    </source>
</evidence>
<dbReference type="GO" id="GO:0005737">
    <property type="term" value="C:cytoplasm"/>
    <property type="evidence" value="ECO:0007669"/>
    <property type="project" value="TreeGrafter"/>
</dbReference>
<dbReference type="GO" id="GO:0004077">
    <property type="term" value="F:biotin--[biotin carboxyl-carrier protein] ligase activity"/>
    <property type="evidence" value="ECO:0007669"/>
    <property type="project" value="UniProtKB-EC"/>
</dbReference>
<protein>
    <recommendedName>
        <fullName evidence="5">biotin--[biotin carboxyl-carrier protein] ligase</fullName>
        <ecNumber evidence="5">6.3.4.15</ecNumber>
    </recommendedName>
</protein>
<feature type="domain" description="BPL/LPL catalytic" evidence="7">
    <location>
        <begin position="1"/>
        <end position="178"/>
    </location>
</feature>
<accession>A0A8J7TTC7</accession>
<evidence type="ECO:0000313" key="8">
    <source>
        <dbReference type="EMBL" id="MBN9412750.1"/>
    </source>
</evidence>
<comment type="caution">
    <text evidence="8">The sequence shown here is derived from an EMBL/GenBank/DDBJ whole genome shotgun (WGS) entry which is preliminary data.</text>
</comment>
<dbReference type="AlphaFoldDB" id="A0A8J7TTC7"/>
<dbReference type="Proteomes" id="UP000664414">
    <property type="component" value="Unassembled WGS sequence"/>
</dbReference>
<dbReference type="EMBL" id="JAFKGL010000012">
    <property type="protein sequence ID" value="MBN9412750.1"/>
    <property type="molecule type" value="Genomic_DNA"/>
</dbReference>
<dbReference type="PANTHER" id="PTHR12835">
    <property type="entry name" value="BIOTIN PROTEIN LIGASE"/>
    <property type="match status" value="1"/>
</dbReference>
<dbReference type="PANTHER" id="PTHR12835:SF5">
    <property type="entry name" value="BIOTIN--PROTEIN LIGASE"/>
    <property type="match status" value="1"/>
</dbReference>
<dbReference type="InterPro" id="IPR045864">
    <property type="entry name" value="aa-tRNA-synth_II/BPL/LPL"/>
</dbReference>
<keyword evidence="1 8" id="KW-0436">Ligase</keyword>
<dbReference type="PROSITE" id="PS51733">
    <property type="entry name" value="BPL_LPL_CATALYTIC"/>
    <property type="match status" value="1"/>
</dbReference>
<reference evidence="8" key="1">
    <citation type="submission" date="2021-02" db="EMBL/GenBank/DDBJ databases">
        <title>Thiocyanate and organic carbon inputs drive convergent selection for specific autotrophic Afipia and Thiobacillus strains within complex microbiomes.</title>
        <authorList>
            <person name="Huddy R.J."/>
            <person name="Sachdeva R."/>
            <person name="Kadzinga F."/>
            <person name="Kantor R.S."/>
            <person name="Harrison S.T.L."/>
            <person name="Banfield J.F."/>
        </authorList>
    </citation>
    <scope>NUCLEOTIDE SEQUENCE</scope>
    <source>
        <strain evidence="8">SCN18_10_11_15_R4_P_38_20</strain>
    </source>
</reference>
<keyword evidence="3" id="KW-0067">ATP-binding</keyword>
<dbReference type="InterPro" id="IPR008988">
    <property type="entry name" value="Transcriptional_repressor_C"/>
</dbReference>
<evidence type="ECO:0000256" key="1">
    <source>
        <dbReference type="ARBA" id="ARBA00022598"/>
    </source>
</evidence>
<dbReference type="InterPro" id="IPR004143">
    <property type="entry name" value="BPL_LPL_catalytic"/>
</dbReference>
<name>A0A8J7TTC7_9PROT</name>
<dbReference type="Gene3D" id="2.30.30.100">
    <property type="match status" value="1"/>
</dbReference>
<proteinExistence type="predicted"/>
<evidence type="ECO:0000256" key="2">
    <source>
        <dbReference type="ARBA" id="ARBA00022741"/>
    </source>
</evidence>
<evidence type="ECO:0000259" key="7">
    <source>
        <dbReference type="PROSITE" id="PS51733"/>
    </source>
</evidence>
<sequence length="248" mass="28065">MLTKTWKIYTYQTVENTMDQAAQLIDLEDQFAVLAYDQTKGRGKYDRKWIPLTGNLYTTLAFKPSQPFHTWGQISFVAALAVREVIQHYLSKNQYTEEVKYKWPNDLLAGGQKISGILLEIIDSSWLLVGVGINLQDSPRGVQYLATSLRETGGKVPSPDEVLSLLITHFTTKMNHLEDKGFSEIRALWLKDAAGFGGEIEIILRKKGMTEKIKGKFIDLDQEGRLLVELPNKEVKKISAGDVFLLQD</sequence>
<dbReference type="SUPFAM" id="SSF55681">
    <property type="entry name" value="Class II aaRS and biotin synthetases"/>
    <property type="match status" value="1"/>
</dbReference>
<comment type="catalytic activity">
    <reaction evidence="6">
        <text>biotin + L-lysyl-[protein] + ATP = N(6)-biotinyl-L-lysyl-[protein] + AMP + diphosphate + H(+)</text>
        <dbReference type="Rhea" id="RHEA:11756"/>
        <dbReference type="Rhea" id="RHEA-COMP:9752"/>
        <dbReference type="Rhea" id="RHEA-COMP:10505"/>
        <dbReference type="ChEBI" id="CHEBI:15378"/>
        <dbReference type="ChEBI" id="CHEBI:29969"/>
        <dbReference type="ChEBI" id="CHEBI:30616"/>
        <dbReference type="ChEBI" id="CHEBI:33019"/>
        <dbReference type="ChEBI" id="CHEBI:57586"/>
        <dbReference type="ChEBI" id="CHEBI:83144"/>
        <dbReference type="ChEBI" id="CHEBI:456215"/>
        <dbReference type="EC" id="6.3.4.15"/>
    </reaction>
</comment>